<dbReference type="GO" id="GO:0008653">
    <property type="term" value="P:lipopolysaccharide metabolic process"/>
    <property type="evidence" value="ECO:0007669"/>
    <property type="project" value="InterPro"/>
</dbReference>
<dbReference type="PATRIC" id="fig|1590043.3.peg.156"/>
<keyword evidence="8" id="KW-1185">Reference proteome</keyword>
<gene>
    <name evidence="4 7" type="primary">lapB</name>
    <name evidence="6" type="ORF">HT99x_00153</name>
    <name evidence="7" type="ORF">HT99x_011305</name>
</gene>
<evidence type="ECO:0000259" key="5">
    <source>
        <dbReference type="Pfam" id="PF18073"/>
    </source>
</evidence>
<comment type="function">
    <text evidence="4">Modulates cellular lipopolysaccharide (LPS) levels by regulating LpxC, which is involved in lipid A biosynthesis. May act by modulating the proteolytic activity of FtsH towards LpxC. May also coordinate assembly of proteins involved in LPS synthesis at the plasma membrane.</text>
</comment>
<keyword evidence="4" id="KW-0812">Transmembrane</keyword>
<dbReference type="InterPro" id="IPR051012">
    <property type="entry name" value="CellSynth/LPSAsmb/PSIAsmb"/>
</dbReference>
<evidence type="ECO:0000313" key="7">
    <source>
        <dbReference type="EMBL" id="MCS5712020.1"/>
    </source>
</evidence>
<keyword evidence="4" id="KW-1133">Transmembrane helix</keyword>
<dbReference type="HAMAP" id="MF_00994">
    <property type="entry name" value="LPS_assembly_LapB"/>
    <property type="match status" value="1"/>
</dbReference>
<dbReference type="InterPro" id="IPR030865">
    <property type="entry name" value="LapB"/>
</dbReference>
<dbReference type="SMART" id="SM00028">
    <property type="entry name" value="TPR"/>
    <property type="match status" value="3"/>
</dbReference>
<feature type="binding site" evidence="4">
    <location>
        <position position="370"/>
    </location>
    <ligand>
        <name>Fe cation</name>
        <dbReference type="ChEBI" id="CHEBI:24875"/>
    </ligand>
</feature>
<name>A0A0Q9Z0P7_9GAMM</name>
<protein>
    <recommendedName>
        <fullName evidence="4">Lipopolysaccharide assembly protein B</fullName>
    </recommendedName>
</protein>
<dbReference type="OrthoDB" id="507476at2"/>
<dbReference type="AlphaFoldDB" id="A0A0Q9Z0P7"/>
<keyword evidence="4" id="KW-1003">Cell membrane</keyword>
<evidence type="ECO:0000256" key="4">
    <source>
        <dbReference type="HAMAP-Rule" id="MF_00994"/>
    </source>
</evidence>
<feature type="binding site" evidence="4">
    <location>
        <position position="356"/>
    </location>
    <ligand>
        <name>Fe cation</name>
        <dbReference type="ChEBI" id="CHEBI:24875"/>
    </ligand>
</feature>
<dbReference type="Proteomes" id="UP000051497">
    <property type="component" value="Unassembled WGS sequence"/>
</dbReference>
<dbReference type="GO" id="GO:0005506">
    <property type="term" value="F:iron ion binding"/>
    <property type="evidence" value="ECO:0007669"/>
    <property type="project" value="UniProtKB-UniRule"/>
</dbReference>
<keyword evidence="4" id="KW-0408">Iron</keyword>
<dbReference type="Gene3D" id="1.25.40.10">
    <property type="entry name" value="Tetratricopeptide repeat domain"/>
    <property type="match status" value="2"/>
</dbReference>
<dbReference type="GO" id="GO:0009898">
    <property type="term" value="C:cytoplasmic side of plasma membrane"/>
    <property type="evidence" value="ECO:0007669"/>
    <property type="project" value="UniProtKB-UniRule"/>
</dbReference>
<dbReference type="NCBIfam" id="NF008757">
    <property type="entry name" value="PRK11788.1-5"/>
    <property type="match status" value="1"/>
</dbReference>
<dbReference type="STRING" id="295108.HT99x_00153"/>
<feature type="binding site" evidence="4">
    <location>
        <position position="359"/>
    </location>
    <ligand>
        <name>Fe cation</name>
        <dbReference type="ChEBI" id="CHEBI:24875"/>
    </ligand>
</feature>
<sequence length="388" mass="44508">MLELICLLLPIAAVSGWYIGRRSDSDPESLKGKLSADYYAGLNFLLNEQTDKAVDAFIRMLDESPDTVETTIALGNFFRRRGEVDRAIRIHQNLLSKSQLTSKQRSHILFELAQDYLRAGVLDRAESLLLELTNSFTEDLENSLRHLMDIYEREKEWEKAIEVAKRLEASSGQGCAREIAHYYCELAEASWSKGKIRIAFAHLKQALSSDKHCARASLIEGNFYKKLDKYKQALRAYQRIEYQDIAFLPEALLMITECYERLEDKEALGEYLHYLMQNGPSISIVLANAQQVKEKQGKEHAAAFLTRHMHQYPSMRGLKHLIEFHLGRVMGEVRNELLMLKSLVEQLIEKKPVYRCSSCGFSSRSLHWQCPSCREWAGVKPIQGIEGE</sequence>
<comment type="caution">
    <text evidence="6">The sequence shown here is derived from an EMBL/GenBank/DDBJ whole genome shotgun (WGS) entry which is preliminary data.</text>
</comment>
<proteinExistence type="inferred from homology"/>
<evidence type="ECO:0000313" key="8">
    <source>
        <dbReference type="Proteomes" id="UP000051497"/>
    </source>
</evidence>
<dbReference type="EMBL" id="LKAJ01000001">
    <property type="protein sequence ID" value="KRG22615.1"/>
    <property type="molecule type" value="Genomic_DNA"/>
</dbReference>
<dbReference type="RefSeq" id="WP_075064811.1">
    <property type="nucleotide sequence ID" value="NZ_LKAJ02000001.1"/>
</dbReference>
<feature type="binding site" evidence="4">
    <location>
        <position position="373"/>
    </location>
    <ligand>
        <name>Fe cation</name>
        <dbReference type="ChEBI" id="CHEBI:24875"/>
    </ligand>
</feature>
<dbReference type="InterPro" id="IPR011990">
    <property type="entry name" value="TPR-like_helical_dom_sf"/>
</dbReference>
<evidence type="ECO:0000256" key="3">
    <source>
        <dbReference type="ARBA" id="ARBA00022803"/>
    </source>
</evidence>
<comment type="similarity">
    <text evidence="4">Belongs to the LapB family.</text>
</comment>
<feature type="domain" description="LapB rubredoxin metal binding" evidence="5">
    <location>
        <begin position="354"/>
        <end position="381"/>
    </location>
</feature>
<accession>A0A0Q9Z0P7</accession>
<evidence type="ECO:0000256" key="2">
    <source>
        <dbReference type="ARBA" id="ARBA00022737"/>
    </source>
</evidence>
<dbReference type="InterPro" id="IPR041166">
    <property type="entry name" value="Rubredoxin_2"/>
</dbReference>
<dbReference type="InterPro" id="IPR019734">
    <property type="entry name" value="TPR_rpt"/>
</dbReference>
<dbReference type="GO" id="GO:0046890">
    <property type="term" value="P:regulation of lipid biosynthetic process"/>
    <property type="evidence" value="ECO:0007669"/>
    <property type="project" value="UniProtKB-UniRule"/>
</dbReference>
<dbReference type="PANTHER" id="PTHR45586:SF1">
    <property type="entry name" value="LIPOPOLYSACCHARIDE ASSEMBLY PROTEIN B"/>
    <property type="match status" value="1"/>
</dbReference>
<reference evidence="6" key="1">
    <citation type="submission" date="2015-09" db="EMBL/GenBank/DDBJ databases">
        <title>Draft Genome Sequences of Two Novel Amoeba-resistant Intranuclear Bacteria, Candidatus Berkiella cookevillensis and Candidatus Berkiella aquae.</title>
        <authorList>
            <person name="Mehari Y.T."/>
            <person name="Arivett B.A."/>
            <person name="Farone A.L."/>
            <person name="Gunderson J.H."/>
            <person name="Farone M.B."/>
        </authorList>
    </citation>
    <scope>NUCLEOTIDE SEQUENCE [LARGE SCALE GENOMIC DNA]</scope>
    <source>
        <strain evidence="6">HT99</strain>
    </source>
</reference>
<keyword evidence="3 4" id="KW-0802">TPR repeat</keyword>
<evidence type="ECO:0000256" key="1">
    <source>
        <dbReference type="ARBA" id="ARBA00022723"/>
    </source>
</evidence>
<reference evidence="7" key="3">
    <citation type="submission" date="2021-06" db="EMBL/GenBank/DDBJ databases">
        <title>Genomic Description and Analysis of Intracellular Bacteria, Candidatus Berkiella cookevillensis and Candidatus Berkiella aquae.</title>
        <authorList>
            <person name="Kidane D.T."/>
            <person name="Mehari Y.T."/>
            <person name="Rice F.C."/>
            <person name="Arivett B.A."/>
            <person name="Farone A.L."/>
            <person name="Berk S.G."/>
            <person name="Farone M.B."/>
        </authorList>
    </citation>
    <scope>NUCLEOTIDE SEQUENCE</scope>
    <source>
        <strain evidence="7">HT99</strain>
    </source>
</reference>
<dbReference type="EMBL" id="LKAJ02000001">
    <property type="protein sequence ID" value="MCS5712020.1"/>
    <property type="molecule type" value="Genomic_DNA"/>
</dbReference>
<keyword evidence="2 4" id="KW-0677">Repeat</keyword>
<dbReference type="PANTHER" id="PTHR45586">
    <property type="entry name" value="TPR REPEAT-CONTAINING PROTEIN PA4667"/>
    <property type="match status" value="1"/>
</dbReference>
<dbReference type="Pfam" id="PF13176">
    <property type="entry name" value="TPR_7"/>
    <property type="match status" value="1"/>
</dbReference>
<comment type="subcellular location">
    <subcellularLocation>
        <location evidence="4">Cell inner membrane</location>
        <topology evidence="4">Single-pass membrane protein</topology>
        <orientation evidence="4">Cytoplasmic side</orientation>
    </subcellularLocation>
</comment>
<dbReference type="SUPFAM" id="SSF48452">
    <property type="entry name" value="TPR-like"/>
    <property type="match status" value="1"/>
</dbReference>
<feature type="topological domain" description="Cytoplasmic" evidence="4">
    <location>
        <begin position="21"/>
        <end position="388"/>
    </location>
</feature>
<keyword evidence="4" id="KW-0472">Membrane</keyword>
<dbReference type="Pfam" id="PF18073">
    <property type="entry name" value="Zn_ribbon_LapB"/>
    <property type="match status" value="1"/>
</dbReference>
<keyword evidence="1 4" id="KW-0479">Metal-binding</keyword>
<organism evidence="6">
    <name type="scientific">Candidatus Berkiella aquae</name>
    <dbReference type="NCBI Taxonomy" id="295108"/>
    <lineage>
        <taxon>Bacteria</taxon>
        <taxon>Pseudomonadati</taxon>
        <taxon>Pseudomonadota</taxon>
        <taxon>Gammaproteobacteria</taxon>
        <taxon>Candidatus Berkiellales</taxon>
        <taxon>Candidatus Berkiellaceae</taxon>
        <taxon>Candidatus Berkiella</taxon>
    </lineage>
</organism>
<reference evidence="7" key="2">
    <citation type="journal article" date="2016" name="Genome Announc.">
        <title>Draft Genome Sequences of Two Novel Amoeba-Resistant Intranuclear Bacteria, 'Candidatus Berkiella cookevillensis' and 'Candidatus Berkiella aquae'.</title>
        <authorList>
            <person name="Mehari Y.T."/>
            <person name="Arivett B.A."/>
            <person name="Farone A.L."/>
            <person name="Gunderson J.H."/>
            <person name="Farone M.B."/>
        </authorList>
    </citation>
    <scope>NUCLEOTIDE SEQUENCE</scope>
    <source>
        <strain evidence="7">HT99</strain>
    </source>
</reference>
<evidence type="ECO:0000313" key="6">
    <source>
        <dbReference type="EMBL" id="KRG22615.1"/>
    </source>
</evidence>
<keyword evidence="4" id="KW-0997">Cell inner membrane</keyword>